<dbReference type="EMBL" id="CP046172">
    <property type="protein sequence ID" value="QIS13316.1"/>
    <property type="molecule type" value="Genomic_DNA"/>
</dbReference>
<keyword evidence="2" id="KW-1185">Reference proteome</keyword>
<proteinExistence type="predicted"/>
<gene>
    <name evidence="1" type="ORF">F5544_27310</name>
</gene>
<organism evidence="1 2">
    <name type="scientific">Nocardia arthritidis</name>
    <dbReference type="NCBI Taxonomy" id="228602"/>
    <lineage>
        <taxon>Bacteria</taxon>
        <taxon>Bacillati</taxon>
        <taxon>Actinomycetota</taxon>
        <taxon>Actinomycetes</taxon>
        <taxon>Mycobacteriales</taxon>
        <taxon>Nocardiaceae</taxon>
        <taxon>Nocardia</taxon>
    </lineage>
</organism>
<protein>
    <submittedName>
        <fullName evidence="1">Uncharacterized protein</fullName>
    </submittedName>
</protein>
<dbReference type="KEGG" id="nah:F5544_27310"/>
<evidence type="ECO:0000313" key="1">
    <source>
        <dbReference type="EMBL" id="QIS13316.1"/>
    </source>
</evidence>
<name>A0A6G9YJU9_9NOCA</name>
<sequence>MLKRSLIFAAAIGGILLGPTGVAAADVLLYLPFTGPDAESRCNALLNGPKAQPNTYCKPLGQADVNGYQMWGLYQTNRV</sequence>
<dbReference type="AlphaFoldDB" id="A0A6G9YJU9"/>
<accession>A0A6G9YJU9</accession>
<dbReference type="RefSeq" id="WP_167475868.1">
    <property type="nucleotide sequence ID" value="NZ_CP046172.1"/>
</dbReference>
<evidence type="ECO:0000313" key="2">
    <source>
        <dbReference type="Proteomes" id="UP000503540"/>
    </source>
</evidence>
<reference evidence="1 2" key="1">
    <citation type="journal article" date="2019" name="ACS Chem. Biol.">
        <title>Identification and Mobilization of a Cryptic Antibiotic Biosynthesis Gene Locus from a Human-Pathogenic Nocardia Isolate.</title>
        <authorList>
            <person name="Herisse M."/>
            <person name="Ishida K."/>
            <person name="Porter J.L."/>
            <person name="Howden B."/>
            <person name="Hertweck C."/>
            <person name="Stinear T.P."/>
            <person name="Pidot S.J."/>
        </authorList>
    </citation>
    <scope>NUCLEOTIDE SEQUENCE [LARGE SCALE GENOMIC DNA]</scope>
    <source>
        <strain evidence="1 2">AUSMDU00012717</strain>
    </source>
</reference>
<dbReference type="Proteomes" id="UP000503540">
    <property type="component" value="Chromosome"/>
</dbReference>